<name>A0A7J4YJ19_9BACE</name>
<sequence>MRIFFCIILVLSPFLMIKGQTDRDSIIFHGNITNDMKEEEDIVTQYRYNLFCKNNPQNKTLLDTANFAIKCLRGDTIVLEVLSASPFRFQVECIAESDTPTNIHVWNFPKSYNGWHRFDNNKTERLSAKKENLVSTLTGTYQQTLCFDGEEYIWAMMKLVPDGTFEYISNIFNLDGEGGNYLTGTWNVNKDTLVCNVVPDLFPPRVQSRYDGQTLCFTYPAWENNRKEALEHDIVYKYLICETGLIETGKRKSALKKIKYRYVGKNATDAVTVHVNNQVYELTTSIDSIIHDTVLSFFRIKLARDGRIIGERNFPLTGKCPIEEDIGVEVSDKGFIIRIPYCDGHMFRIGYARFDYSEKYDDFILTEYREENIDRLDTEQKSKNVEYSILSEKPIVFSMFSPETIKRIIRQNLIREYEIVQTRTAHYPVFGYSSKENKLMWIEIPAEFVIQNNSPQRLYVLGPSYYGYAYETGYRLKENPTKGWSRVLLYRVEEDSIGSYLRNSDPIFPKESNRYIINS</sequence>
<dbReference type="EMBL" id="VWAK01000051">
    <property type="protein sequence ID" value="KAA5227148.1"/>
    <property type="molecule type" value="Genomic_DNA"/>
</dbReference>
<keyword evidence="4" id="KW-1185">Reference proteome</keyword>
<dbReference type="EMBL" id="VWAG01000055">
    <property type="protein sequence ID" value="KAA5252753.1"/>
    <property type="molecule type" value="Genomic_DNA"/>
</dbReference>
<dbReference type="Proteomes" id="UP000421791">
    <property type="component" value="Unassembled WGS sequence"/>
</dbReference>
<proteinExistence type="predicted"/>
<evidence type="ECO:0000313" key="3">
    <source>
        <dbReference type="Proteomes" id="UP000421791"/>
    </source>
</evidence>
<dbReference type="AlphaFoldDB" id="A0A7J4YJ19"/>
<reference evidence="3 4" key="1">
    <citation type="journal article" date="2019" name="Nat. Med.">
        <title>A library of human gut bacterial isolates paired with longitudinal multiomics data enables mechanistic microbiome research.</title>
        <authorList>
            <person name="Poyet M."/>
            <person name="Groussin M."/>
            <person name="Gibbons S.M."/>
            <person name="Avila-Pacheco J."/>
            <person name="Jiang X."/>
            <person name="Kearney S.M."/>
            <person name="Perrotta A.R."/>
            <person name="Berdy B."/>
            <person name="Zhao S."/>
            <person name="Lieberman T.D."/>
            <person name="Swanson P.K."/>
            <person name="Smith M."/>
            <person name="Roesemann S."/>
            <person name="Alexander J.E."/>
            <person name="Rich S.A."/>
            <person name="Livny J."/>
            <person name="Vlamakis H."/>
            <person name="Clish C."/>
            <person name="Bullock K."/>
            <person name="Deik A."/>
            <person name="Scott J."/>
            <person name="Pierce K.A."/>
            <person name="Xavier R.J."/>
            <person name="Alm E.J."/>
        </authorList>
    </citation>
    <scope>NUCLEOTIDE SEQUENCE [LARGE SCALE GENOMIC DNA]</scope>
    <source>
        <strain evidence="2 4">BIOML-A2</strain>
        <strain evidence="1 3">BIOML-A6</strain>
    </source>
</reference>
<evidence type="ECO:0000313" key="2">
    <source>
        <dbReference type="EMBL" id="KAA5252753.1"/>
    </source>
</evidence>
<protein>
    <submittedName>
        <fullName evidence="1">Uncharacterized protein</fullName>
    </submittedName>
</protein>
<evidence type="ECO:0000313" key="4">
    <source>
        <dbReference type="Proteomes" id="UP000440198"/>
    </source>
</evidence>
<evidence type="ECO:0000313" key="1">
    <source>
        <dbReference type="EMBL" id="KAA5227148.1"/>
    </source>
</evidence>
<comment type="caution">
    <text evidence="1">The sequence shown here is derived from an EMBL/GenBank/DDBJ whole genome shotgun (WGS) entry which is preliminary data.</text>
</comment>
<gene>
    <name evidence="2" type="ORF">F2Z09_19180</name>
    <name evidence="1" type="ORF">F2Z22_19825</name>
</gene>
<dbReference type="RefSeq" id="WP_149926376.1">
    <property type="nucleotide sequence ID" value="NZ_JBJHRG010000033.1"/>
</dbReference>
<organism evidence="1 3">
    <name type="scientific">Bacteroides finegoldii</name>
    <dbReference type="NCBI Taxonomy" id="338188"/>
    <lineage>
        <taxon>Bacteria</taxon>
        <taxon>Pseudomonadati</taxon>
        <taxon>Bacteroidota</taxon>
        <taxon>Bacteroidia</taxon>
        <taxon>Bacteroidales</taxon>
        <taxon>Bacteroidaceae</taxon>
        <taxon>Bacteroides</taxon>
    </lineage>
</organism>
<accession>A0A7J4YJ19</accession>
<dbReference type="Proteomes" id="UP000440198">
    <property type="component" value="Unassembled WGS sequence"/>
</dbReference>